<dbReference type="Proteomes" id="UP000534294">
    <property type="component" value="Unassembled WGS sequence"/>
</dbReference>
<dbReference type="Gene3D" id="3.30.420.270">
    <property type="match status" value="1"/>
</dbReference>
<evidence type="ECO:0000256" key="1">
    <source>
        <dbReference type="ARBA" id="ARBA00004162"/>
    </source>
</evidence>
<proteinExistence type="inferred from homology"/>
<keyword evidence="6 8" id="KW-0472">Membrane</keyword>
<keyword evidence="10" id="KW-1185">Reference proteome</keyword>
<evidence type="ECO:0000313" key="10">
    <source>
        <dbReference type="Proteomes" id="UP000534294"/>
    </source>
</evidence>
<evidence type="ECO:0000256" key="6">
    <source>
        <dbReference type="ARBA" id="ARBA00023136"/>
    </source>
</evidence>
<comment type="subcellular location">
    <subcellularLocation>
        <location evidence="1">Cell membrane</location>
        <topology evidence="1">Single-pass membrane protein</topology>
    </subcellularLocation>
    <subcellularLocation>
        <location evidence="7">Cell membrane</location>
        <topology evidence="7">Single-pass type II membrane protein</topology>
    </subcellularLocation>
</comment>
<evidence type="ECO:0000256" key="7">
    <source>
        <dbReference type="RuleBase" id="RU003879"/>
    </source>
</evidence>
<accession>A0A7W8DR05</accession>
<dbReference type="RefSeq" id="WP_184209869.1">
    <property type="nucleotide sequence ID" value="NZ_JACHIF010000006.1"/>
</dbReference>
<dbReference type="GO" id="GO:0005886">
    <property type="term" value="C:plasma membrane"/>
    <property type="evidence" value="ECO:0007669"/>
    <property type="project" value="UniProtKB-SubCell"/>
</dbReference>
<evidence type="ECO:0000256" key="4">
    <source>
        <dbReference type="ARBA" id="ARBA00022692"/>
    </source>
</evidence>
<comment type="caution">
    <text evidence="9">The sequence shown here is derived from an EMBL/GenBank/DDBJ whole genome shotgun (WGS) entry which is preliminary data.</text>
</comment>
<dbReference type="EMBL" id="JACHIF010000006">
    <property type="protein sequence ID" value="MBB5038765.1"/>
    <property type="molecule type" value="Genomic_DNA"/>
</dbReference>
<evidence type="ECO:0000256" key="2">
    <source>
        <dbReference type="ARBA" id="ARBA00005811"/>
    </source>
</evidence>
<dbReference type="PANTHER" id="PTHR30558">
    <property type="entry name" value="EXBD MEMBRANE COMPONENT OF PMF-DRIVEN MACROMOLECULE IMPORT SYSTEM"/>
    <property type="match status" value="1"/>
</dbReference>
<sequence>MNLRPRRRPVPAIPIVSLIDIMVILLIFFIATTSFNDAKKQVKVTLPTSESLGESVPQQEQRKALTITQAQEIFLDGTPVKVEELGAALLQMKERNPTVKLELQADTQTSLGLLLKVWDALRKGGHSVNDVPARILSPQ</sequence>
<evidence type="ECO:0000313" key="9">
    <source>
        <dbReference type="EMBL" id="MBB5038765.1"/>
    </source>
</evidence>
<evidence type="ECO:0000256" key="8">
    <source>
        <dbReference type="SAM" id="Phobius"/>
    </source>
</evidence>
<reference evidence="9 10" key="1">
    <citation type="submission" date="2020-08" db="EMBL/GenBank/DDBJ databases">
        <title>Genomic Encyclopedia of Type Strains, Phase IV (KMG-IV): sequencing the most valuable type-strain genomes for metagenomic binning, comparative biology and taxonomic classification.</title>
        <authorList>
            <person name="Goeker M."/>
        </authorList>
    </citation>
    <scope>NUCLEOTIDE SEQUENCE [LARGE SCALE GENOMIC DNA]</scope>
    <source>
        <strain evidence="9 10">DSM 12251</strain>
    </source>
</reference>
<evidence type="ECO:0000256" key="3">
    <source>
        <dbReference type="ARBA" id="ARBA00022475"/>
    </source>
</evidence>
<protein>
    <submittedName>
        <fullName evidence="9">Biopolymer transport protein ExbD</fullName>
    </submittedName>
</protein>
<keyword evidence="3" id="KW-1003">Cell membrane</keyword>
<dbReference type="GO" id="GO:0015031">
    <property type="term" value="P:protein transport"/>
    <property type="evidence" value="ECO:0007669"/>
    <property type="project" value="UniProtKB-KW"/>
</dbReference>
<gene>
    <name evidence="9" type="ORF">HNQ64_003030</name>
</gene>
<keyword evidence="7" id="KW-0653">Protein transport</keyword>
<dbReference type="Pfam" id="PF02472">
    <property type="entry name" value="ExbD"/>
    <property type="match status" value="1"/>
</dbReference>
<organism evidence="9 10">
    <name type="scientific">Prosthecobacter dejongeii</name>
    <dbReference type="NCBI Taxonomy" id="48465"/>
    <lineage>
        <taxon>Bacteria</taxon>
        <taxon>Pseudomonadati</taxon>
        <taxon>Verrucomicrobiota</taxon>
        <taxon>Verrucomicrobiia</taxon>
        <taxon>Verrucomicrobiales</taxon>
        <taxon>Verrucomicrobiaceae</taxon>
        <taxon>Prosthecobacter</taxon>
    </lineage>
</organism>
<dbReference type="AlphaFoldDB" id="A0A7W8DR05"/>
<comment type="similarity">
    <text evidence="2 7">Belongs to the ExbD/TolR family.</text>
</comment>
<dbReference type="GO" id="GO:0022857">
    <property type="term" value="F:transmembrane transporter activity"/>
    <property type="evidence" value="ECO:0007669"/>
    <property type="project" value="InterPro"/>
</dbReference>
<keyword evidence="4 7" id="KW-0812">Transmembrane</keyword>
<keyword evidence="7" id="KW-0813">Transport</keyword>
<name>A0A7W8DR05_9BACT</name>
<feature type="transmembrane region" description="Helical" evidence="8">
    <location>
        <begin position="12"/>
        <end position="31"/>
    </location>
</feature>
<evidence type="ECO:0000256" key="5">
    <source>
        <dbReference type="ARBA" id="ARBA00022989"/>
    </source>
</evidence>
<keyword evidence="5 8" id="KW-1133">Transmembrane helix</keyword>
<dbReference type="InterPro" id="IPR003400">
    <property type="entry name" value="ExbD"/>
</dbReference>